<keyword evidence="4" id="KW-1185">Reference proteome</keyword>
<evidence type="ECO:0000313" key="3">
    <source>
        <dbReference type="EMBL" id="KAF7353335.1"/>
    </source>
</evidence>
<feature type="coiled-coil region" evidence="1">
    <location>
        <begin position="12"/>
        <end position="39"/>
    </location>
</feature>
<evidence type="ECO:0000256" key="2">
    <source>
        <dbReference type="SAM" id="MobiDB-lite"/>
    </source>
</evidence>
<dbReference type="EMBL" id="JACAZH010000012">
    <property type="protein sequence ID" value="KAF7353335.1"/>
    <property type="molecule type" value="Genomic_DNA"/>
</dbReference>
<reference evidence="3" key="1">
    <citation type="submission" date="2020-05" db="EMBL/GenBank/DDBJ databases">
        <title>Mycena genomes resolve the evolution of fungal bioluminescence.</title>
        <authorList>
            <person name="Tsai I.J."/>
        </authorList>
    </citation>
    <scope>NUCLEOTIDE SEQUENCE</scope>
    <source>
        <strain evidence="3">160909Yilan</strain>
    </source>
</reference>
<evidence type="ECO:0000313" key="4">
    <source>
        <dbReference type="Proteomes" id="UP000623467"/>
    </source>
</evidence>
<accession>A0A8H7CWW8</accession>
<dbReference type="SUPFAM" id="SSF52047">
    <property type="entry name" value="RNI-like"/>
    <property type="match status" value="1"/>
</dbReference>
<protein>
    <submittedName>
        <fullName evidence="3">F-box domain-containing protein</fullName>
    </submittedName>
</protein>
<dbReference type="Proteomes" id="UP000623467">
    <property type="component" value="Unassembled WGS sequence"/>
</dbReference>
<organism evidence="3 4">
    <name type="scientific">Mycena sanguinolenta</name>
    <dbReference type="NCBI Taxonomy" id="230812"/>
    <lineage>
        <taxon>Eukaryota</taxon>
        <taxon>Fungi</taxon>
        <taxon>Dikarya</taxon>
        <taxon>Basidiomycota</taxon>
        <taxon>Agaricomycotina</taxon>
        <taxon>Agaricomycetes</taxon>
        <taxon>Agaricomycetidae</taxon>
        <taxon>Agaricales</taxon>
        <taxon>Marasmiineae</taxon>
        <taxon>Mycenaceae</taxon>
        <taxon>Mycena</taxon>
    </lineage>
</organism>
<name>A0A8H7CWW8_9AGAR</name>
<dbReference type="Gene3D" id="3.80.10.10">
    <property type="entry name" value="Ribonuclease Inhibitor"/>
    <property type="match status" value="1"/>
</dbReference>
<feature type="compositionally biased region" description="Basic and acidic residues" evidence="2">
    <location>
        <begin position="360"/>
        <end position="379"/>
    </location>
</feature>
<gene>
    <name evidence="3" type="ORF">MSAN_01521700</name>
</gene>
<comment type="caution">
    <text evidence="3">The sequence shown here is derived from an EMBL/GenBank/DDBJ whole genome shotgun (WGS) entry which is preliminary data.</text>
</comment>
<sequence length="379" mass="42568">MLSSLAADRAHVTALEAQILDLENTLSALRLEQAQAQSRLDSYKYPVLTLPTEIVTEIFLCFPPPYPSCSWLAGTLSPTSLAHICREWRQIALSIPLLWRAINLSNDGTPLEQRIHICDLWLKWSHSWSLSIEFDDFGDGLAATSKVMELIALYRPHLEHLKLDIFIDKIDLGAIEGSMPLLRHLDLDLKSVDFSYNTVSLRELPLLRSVVLSRTASRCAILPWAQLTSLVMNKVYLDECVPILQQTSNLIHCELLRLYDPPDYGSVTTLTCLESLVLKSTSSQYTAEYLQSFITPALQRLIISEGLLGHEPIRSLTDFISKSGAKLQEVHIAGRRKVPKNSYREALQSVPRLSSSQRELSGRVGEDDSESESHNDMEG</sequence>
<dbReference type="AlphaFoldDB" id="A0A8H7CWW8"/>
<evidence type="ECO:0000256" key="1">
    <source>
        <dbReference type="SAM" id="Coils"/>
    </source>
</evidence>
<feature type="region of interest" description="Disordered" evidence="2">
    <location>
        <begin position="344"/>
        <end position="379"/>
    </location>
</feature>
<keyword evidence="1" id="KW-0175">Coiled coil</keyword>
<proteinExistence type="predicted"/>
<dbReference type="InterPro" id="IPR032675">
    <property type="entry name" value="LRR_dom_sf"/>
</dbReference>
<dbReference type="OrthoDB" id="2984941at2759"/>